<dbReference type="PIRSF" id="PIRSF006443">
    <property type="entry name" value="MoaB"/>
    <property type="match status" value="1"/>
</dbReference>
<dbReference type="Gene3D" id="3.40.980.10">
    <property type="entry name" value="MoaB/Mog-like domain"/>
    <property type="match status" value="1"/>
</dbReference>
<evidence type="ECO:0000313" key="5">
    <source>
        <dbReference type="Proteomes" id="UP000678228"/>
    </source>
</evidence>
<name>A0A940WNC1_9BACI</name>
<dbReference type="Pfam" id="PF00994">
    <property type="entry name" value="MoCF_biosynth"/>
    <property type="match status" value="1"/>
</dbReference>
<reference evidence="4" key="1">
    <citation type="submission" date="2021-03" db="EMBL/GenBank/DDBJ databases">
        <title>Bacillus suaedae sp. nov., isolated from Suaeda aralocaspica.</title>
        <authorList>
            <person name="Lei R.F.R."/>
        </authorList>
    </citation>
    <scope>NUCLEOTIDE SEQUENCE</scope>
    <source>
        <strain evidence="4">YZJH907-2</strain>
    </source>
</reference>
<dbReference type="PANTHER" id="PTHR43232:SF2">
    <property type="entry name" value="MOLYBDENUM COFACTOR BIOSYNTHESIS PROTEIN B"/>
    <property type="match status" value="1"/>
</dbReference>
<dbReference type="GO" id="GO:0006777">
    <property type="term" value="P:Mo-molybdopterin cofactor biosynthetic process"/>
    <property type="evidence" value="ECO:0007669"/>
    <property type="project" value="UniProtKB-UniRule"/>
</dbReference>
<comment type="function">
    <text evidence="2">May be involved in the biosynthesis of molybdopterin.</text>
</comment>
<dbReference type="InterPro" id="IPR036425">
    <property type="entry name" value="MoaB/Mog-like_dom_sf"/>
</dbReference>
<gene>
    <name evidence="4" type="ORF">J7W16_00740</name>
</gene>
<evidence type="ECO:0000256" key="2">
    <source>
        <dbReference type="PIRNR" id="PIRNR006443"/>
    </source>
</evidence>
<accession>A0A940WNC1</accession>
<keyword evidence="2" id="KW-0501">Molybdenum cofactor biosynthesis</keyword>
<feature type="domain" description="MoaB/Mog" evidence="3">
    <location>
        <begin position="17"/>
        <end position="162"/>
    </location>
</feature>
<keyword evidence="5" id="KW-1185">Reference proteome</keyword>
<organism evidence="4 5">
    <name type="scientific">Halalkalibacter suaedae</name>
    <dbReference type="NCBI Taxonomy" id="2822140"/>
    <lineage>
        <taxon>Bacteria</taxon>
        <taxon>Bacillati</taxon>
        <taxon>Bacillota</taxon>
        <taxon>Bacilli</taxon>
        <taxon>Bacillales</taxon>
        <taxon>Bacillaceae</taxon>
        <taxon>Halalkalibacter</taxon>
    </lineage>
</organism>
<dbReference type="SMART" id="SM00852">
    <property type="entry name" value="MoCF_biosynth"/>
    <property type="match status" value="1"/>
</dbReference>
<comment type="similarity">
    <text evidence="2">Belongs to the MoaB/Mog family.</text>
</comment>
<dbReference type="GO" id="GO:0005829">
    <property type="term" value="C:cytosol"/>
    <property type="evidence" value="ECO:0007669"/>
    <property type="project" value="TreeGrafter"/>
</dbReference>
<evidence type="ECO:0000256" key="1">
    <source>
        <dbReference type="ARBA" id="ARBA00015262"/>
    </source>
</evidence>
<dbReference type="Proteomes" id="UP000678228">
    <property type="component" value="Unassembled WGS sequence"/>
</dbReference>
<dbReference type="CDD" id="cd00886">
    <property type="entry name" value="MogA_MoaB"/>
    <property type="match status" value="1"/>
</dbReference>
<protein>
    <recommendedName>
        <fullName evidence="1 2">Molybdenum cofactor biosynthesis protein B</fullName>
    </recommendedName>
</protein>
<comment type="caution">
    <text evidence="4">The sequence shown here is derived from an EMBL/GenBank/DDBJ whole genome shotgun (WGS) entry which is preliminary data.</text>
</comment>
<sequence>MTLEEQLNEATQTIRCMILTVSDCESYGQDKSGALIRTMLEEKGHCVTEYQTIDYDYTQIQHWIKIAAIRADIDAILIAGGTGIGLNDTTHEAVRDSLDKEMPGFGEIFRHLSFTEDVGTAAILSRATAGVRDGKVIFSMPGAPGAVKLAMDRIIIPEISQVVREILKDKVRVTS</sequence>
<dbReference type="InterPro" id="IPR001453">
    <property type="entry name" value="MoaB/Mog_dom"/>
</dbReference>
<comment type="pathway">
    <text evidence="2">Cofactor biosynthesis; molybdopterin biosynthesis.</text>
</comment>
<dbReference type="AlphaFoldDB" id="A0A940WNC1"/>
<dbReference type="InterPro" id="IPR012245">
    <property type="entry name" value="MoaB"/>
</dbReference>
<dbReference type="NCBIfam" id="TIGR00177">
    <property type="entry name" value="molyb_syn"/>
    <property type="match status" value="1"/>
</dbReference>
<dbReference type="EMBL" id="JAGKSQ010000001">
    <property type="protein sequence ID" value="MBP3949639.1"/>
    <property type="molecule type" value="Genomic_DNA"/>
</dbReference>
<dbReference type="PANTHER" id="PTHR43232">
    <property type="entry name" value="MOLYBDENUM COFACTOR BIOSYNTHESIS PROTEIN B"/>
    <property type="match status" value="1"/>
</dbReference>
<proteinExistence type="inferred from homology"/>
<evidence type="ECO:0000313" key="4">
    <source>
        <dbReference type="EMBL" id="MBP3949639.1"/>
    </source>
</evidence>
<dbReference type="SUPFAM" id="SSF53218">
    <property type="entry name" value="Molybdenum cofactor biosynthesis proteins"/>
    <property type="match status" value="1"/>
</dbReference>
<evidence type="ECO:0000259" key="3">
    <source>
        <dbReference type="SMART" id="SM00852"/>
    </source>
</evidence>
<dbReference type="RefSeq" id="WP_210595020.1">
    <property type="nucleotide sequence ID" value="NZ_JAGKSQ010000001.1"/>
</dbReference>